<sequence>MWTWQIDALLSLMRKDHAVCCRLLLDPLLERDDKSFSRGNIGRSEFPKLILEEENISKNEAEKSVEKTLSTREIITFLLFCSFFIIVVYMQVNVGESYSMNNSIKIGLQQNDQAFDQINIEQSYWIWLSNFVDKLYDENYYEDFKIPEGKRHAIPNLNILASPIRITQRRMKLVPNDDIYTKDYIKEGWASLGFEYTEDYNGDEETTATYGKNKQFNYQLKDTYSSKGGYLQVIDIFKYSRNQSASFINDLKNNGFIDKQTRSVVLDVVVYNSYTEFFTMINFIAMFEANGLITTSIILHDLKRDYYGEGLGYFRLICEISFCCLLIFYFIIEFIEIIGDIKAKKREHEKEQKKEQARLNKKKEQLELAKEEEFERSQSVLPKTPDVGKNSEKKDKTPSEFTNIMQSKDDPVKDKVTDDKKTKRNPFLHYCKFVVNGIKDHYDDGWNWIDSSFLVLSLVAVCIWATLASQHISGIANKDFIEFRNVSNNEIFLSVSEKLLIYSRICSINFILIFIKVLKYLASWFERVMIIFKTLSYAKSDIFYFLIMYIIIFFAFVVMCHIYYGADLTNFGTIFNSLTTLFLMLLGDLDALDDMIVLNKVLSFFFFIAFMTSMQFILINMFIAFISNAYSAVNESISSSKKLEDELKQKHILVKFQDFYVWMRTRCSRRTLKKQQEKKLVKAQKEFVKDNVQKSIKDIMMGKFKVKDDDEPVSNDSEDQNKIRKERYLFGDPQNLNDSIDKVNVQENNSLDKQNISDLAIGLPFDDKESNKKSGTTNSNELTSKLEDVDEDLDDSQGNSQDDNIAKSRQRLEEEKSKIILTRKEWDKNFDQNQFSIEEPLLPALLSEKQDVQGKKDRELKCGKIMWASITFTLYAALYISLILFQLNVERNYWYNTAIKNAVMGLVDLSNYDITTIKDYDGLVQWLEEALPTLVVQTTQQQTNFTGYYIQDVNYVLGDQLRFCFRISKIRDNDAGSSYQSHYYKDDDSENEYKEDFIGSYSNIQYSYSSNGYQNEGGYCLDFSFNPDLYKDQLQDFVGDRIISDRTLSLTIEFVSFEASQYVHTYSTIKFSFPSDGSIVSMVNIFTMKLNQYKTQGDLIRLGFEALYLLLLLYNMFMFVRKLIDKGKQYKRWKRIEIDSLSEVERKQRYQKAPEWIRQWNALFTSFTYFDIIYFSLAVTSIVFWILYIQGASEVDFALPPSKENQGFISKFFQVQRLLMNYTNVVAINTIFLSVKVFDYMNKSKHMNMLSNTLYSSKEDTFYFLIIFAIFLFGFVGMAYISFGAQLADFNSLGNAIRKCFEITIGDFDYDSLKQANEPMAVIFFFPFNVLFVFILTNIFLAIINEAYEANQLANEDYDSINILSSIFYCLIPNEKQKQNKRKSAGIDKKNQQNDYLEVFEKLVVNLQISMSDLKAWAINCADEIKSELKKRTQLRNENRDILLNKFKKLKSIEEGKSVGTGVAAQGKRFDEIECYKKRLQYWDYIRNGIQFISFQNKILGAVLKQKEKEIQEKTDQYYKEKEKTQEIYKYLALLEKPVEDRLEQIMKYRKVLSLLEQEKNLLINEEEKDEDGEEEQEGQDDKKDDKNTKGGQSAPSKMGKNDRFNKGLKSQVTETDASQKKKQ</sequence>
<evidence type="ECO:0000256" key="4">
    <source>
        <dbReference type="ARBA" id="ARBA00022989"/>
    </source>
</evidence>
<evidence type="ECO:0000256" key="1">
    <source>
        <dbReference type="ARBA" id="ARBA00004141"/>
    </source>
</evidence>
<dbReference type="PANTHER" id="PTHR10877:SF183">
    <property type="entry name" value="AT14535P-RELATED"/>
    <property type="match status" value="1"/>
</dbReference>
<reference evidence="10 11" key="1">
    <citation type="submission" date="2014-06" db="EMBL/GenBank/DDBJ databases">
        <authorList>
            <person name="Swart Estienne"/>
        </authorList>
    </citation>
    <scope>NUCLEOTIDE SEQUENCE [LARGE SCALE GENOMIC DNA]</scope>
    <source>
        <strain evidence="10 11">130c</strain>
    </source>
</reference>
<feature type="domain" description="Polycystin" evidence="9">
    <location>
        <begin position="217"/>
        <end position="299"/>
    </location>
</feature>
<dbReference type="InParanoid" id="A0A078AED5"/>
<feature type="domain" description="Polycystin cation channel PKD1/PKD2" evidence="8">
    <location>
        <begin position="439"/>
        <end position="633"/>
    </location>
</feature>
<dbReference type="InterPro" id="IPR051223">
    <property type="entry name" value="Polycystin"/>
</dbReference>
<feature type="transmembrane region" description="Helical" evidence="7">
    <location>
        <begin position="448"/>
        <end position="467"/>
    </location>
</feature>
<dbReference type="Pfam" id="PF20519">
    <property type="entry name" value="Polycystin_dom"/>
    <property type="match status" value="1"/>
</dbReference>
<evidence type="ECO:0000256" key="7">
    <source>
        <dbReference type="SAM" id="Phobius"/>
    </source>
</evidence>
<feature type="transmembrane region" description="Helical" evidence="7">
    <location>
        <begin position="501"/>
        <end position="521"/>
    </location>
</feature>
<feature type="transmembrane region" description="Helical" evidence="7">
    <location>
        <begin position="312"/>
        <end position="335"/>
    </location>
</feature>
<dbReference type="InterPro" id="IPR046791">
    <property type="entry name" value="Polycystin_dom"/>
</dbReference>
<feature type="region of interest" description="Disordered" evidence="6">
    <location>
        <begin position="764"/>
        <end position="810"/>
    </location>
</feature>
<accession>A0A078AED5</accession>
<dbReference type="OMA" id="INMEFSA"/>
<feature type="transmembrane region" description="Helical" evidence="7">
    <location>
        <begin position="1167"/>
        <end position="1189"/>
    </location>
</feature>
<feature type="transmembrane region" description="Helical" evidence="7">
    <location>
        <begin position="1106"/>
        <end position="1124"/>
    </location>
</feature>
<feature type="transmembrane region" description="Helical" evidence="7">
    <location>
        <begin position="1262"/>
        <end position="1283"/>
    </location>
</feature>
<dbReference type="PANTHER" id="PTHR10877">
    <property type="entry name" value="POLYCYSTIN FAMILY MEMBER"/>
    <property type="match status" value="1"/>
</dbReference>
<feature type="compositionally biased region" description="Polar residues" evidence="6">
    <location>
        <begin position="773"/>
        <end position="783"/>
    </location>
</feature>
<evidence type="ECO:0000313" key="11">
    <source>
        <dbReference type="Proteomes" id="UP000039865"/>
    </source>
</evidence>
<feature type="transmembrane region" description="Helical" evidence="7">
    <location>
        <begin position="1320"/>
        <end position="1344"/>
    </location>
</feature>
<organism evidence="10 11">
    <name type="scientific">Stylonychia lemnae</name>
    <name type="common">Ciliate</name>
    <dbReference type="NCBI Taxonomy" id="5949"/>
    <lineage>
        <taxon>Eukaryota</taxon>
        <taxon>Sar</taxon>
        <taxon>Alveolata</taxon>
        <taxon>Ciliophora</taxon>
        <taxon>Intramacronucleata</taxon>
        <taxon>Spirotrichea</taxon>
        <taxon>Stichotrichia</taxon>
        <taxon>Sporadotrichida</taxon>
        <taxon>Oxytrichidae</taxon>
        <taxon>Stylonychinae</taxon>
        <taxon>Stylonychia</taxon>
    </lineage>
</organism>
<feature type="region of interest" description="Disordered" evidence="6">
    <location>
        <begin position="369"/>
        <end position="405"/>
    </location>
</feature>
<feature type="region of interest" description="Disordered" evidence="6">
    <location>
        <begin position="1564"/>
        <end position="1624"/>
    </location>
</feature>
<dbReference type="Gene3D" id="1.10.287.70">
    <property type="match status" value="2"/>
</dbReference>
<evidence type="ECO:0000313" key="10">
    <source>
        <dbReference type="EMBL" id="CDW80624.1"/>
    </source>
</evidence>
<feature type="compositionally biased region" description="Basic and acidic residues" evidence="6">
    <location>
        <begin position="389"/>
        <end position="398"/>
    </location>
</feature>
<comment type="similarity">
    <text evidence="2">Belongs to the polycystin family.</text>
</comment>
<feature type="transmembrane region" description="Helical" evidence="7">
    <location>
        <begin position="74"/>
        <end position="92"/>
    </location>
</feature>
<evidence type="ECO:0000259" key="8">
    <source>
        <dbReference type="Pfam" id="PF08016"/>
    </source>
</evidence>
<comment type="subcellular location">
    <subcellularLocation>
        <location evidence="1">Membrane</location>
        <topology evidence="1">Multi-pass membrane protein</topology>
    </subcellularLocation>
</comment>
<feature type="region of interest" description="Disordered" evidence="6">
    <location>
        <begin position="707"/>
        <end position="730"/>
    </location>
</feature>
<dbReference type="GO" id="GO:0050982">
    <property type="term" value="P:detection of mechanical stimulus"/>
    <property type="evidence" value="ECO:0007669"/>
    <property type="project" value="TreeGrafter"/>
</dbReference>
<dbReference type="GO" id="GO:0016020">
    <property type="term" value="C:membrane"/>
    <property type="evidence" value="ECO:0007669"/>
    <property type="project" value="UniProtKB-SubCell"/>
</dbReference>
<protein>
    <submittedName>
        <fullName evidence="10">Polycystic kidney disease 2-like 1</fullName>
    </submittedName>
</protein>
<feature type="transmembrane region" description="Helical" evidence="7">
    <location>
        <begin position="542"/>
        <end position="564"/>
    </location>
</feature>
<feature type="compositionally biased region" description="Basic and acidic residues" evidence="6">
    <location>
        <begin position="719"/>
        <end position="729"/>
    </location>
</feature>
<dbReference type="InterPro" id="IPR013122">
    <property type="entry name" value="PKD1_2_channel"/>
</dbReference>
<feature type="compositionally biased region" description="Basic and acidic residues" evidence="6">
    <location>
        <begin position="1580"/>
        <end position="1589"/>
    </location>
</feature>
<feature type="compositionally biased region" description="Acidic residues" evidence="6">
    <location>
        <begin position="709"/>
        <end position="718"/>
    </location>
</feature>
<evidence type="ECO:0000256" key="2">
    <source>
        <dbReference type="ARBA" id="ARBA00007200"/>
    </source>
</evidence>
<dbReference type="Proteomes" id="UP000039865">
    <property type="component" value="Unassembled WGS sequence"/>
</dbReference>
<dbReference type="EMBL" id="CCKQ01009163">
    <property type="protein sequence ID" value="CDW80624.1"/>
    <property type="molecule type" value="Genomic_DNA"/>
</dbReference>
<dbReference type="OrthoDB" id="415110at2759"/>
<feature type="transmembrane region" description="Helical" evidence="7">
    <location>
        <begin position="601"/>
        <end position="626"/>
    </location>
</feature>
<evidence type="ECO:0000256" key="3">
    <source>
        <dbReference type="ARBA" id="ARBA00022692"/>
    </source>
</evidence>
<keyword evidence="4 7" id="KW-1133">Transmembrane helix</keyword>
<gene>
    <name evidence="10" type="primary">Contig4345.g4656</name>
    <name evidence="10" type="ORF">STYLEM_9627</name>
</gene>
<evidence type="ECO:0000256" key="5">
    <source>
        <dbReference type="ARBA" id="ARBA00023136"/>
    </source>
</evidence>
<feature type="transmembrane region" description="Helical" evidence="7">
    <location>
        <begin position="280"/>
        <end position="300"/>
    </location>
</feature>
<feature type="transmembrane region" description="Helical" evidence="7">
    <location>
        <begin position="865"/>
        <end position="885"/>
    </location>
</feature>
<proteinExistence type="inferred from homology"/>
<feature type="domain" description="Polycystin cation channel PKD1/PKD2" evidence="8">
    <location>
        <begin position="1169"/>
        <end position="1349"/>
    </location>
</feature>
<keyword evidence="11" id="KW-1185">Reference proteome</keyword>
<keyword evidence="5 7" id="KW-0472">Membrane</keyword>
<dbReference type="GO" id="GO:0005262">
    <property type="term" value="F:calcium channel activity"/>
    <property type="evidence" value="ECO:0007669"/>
    <property type="project" value="TreeGrafter"/>
</dbReference>
<dbReference type="Pfam" id="PF08016">
    <property type="entry name" value="PKD_channel"/>
    <property type="match status" value="2"/>
</dbReference>
<feature type="transmembrane region" description="Helical" evidence="7">
    <location>
        <begin position="1222"/>
        <end position="1241"/>
    </location>
</feature>
<evidence type="ECO:0000259" key="9">
    <source>
        <dbReference type="Pfam" id="PF20519"/>
    </source>
</evidence>
<keyword evidence="3 7" id="KW-0812">Transmembrane</keyword>
<name>A0A078AED5_STYLE</name>
<feature type="compositionally biased region" description="Acidic residues" evidence="6">
    <location>
        <begin position="1565"/>
        <end position="1579"/>
    </location>
</feature>
<evidence type="ECO:0000256" key="6">
    <source>
        <dbReference type="SAM" id="MobiDB-lite"/>
    </source>
</evidence>